<sequence>MSAKECGHHGKGRNKFRRRLLFGILFFILIVVITILLMGNPLPPSPDSFSRTPPSTVSTPRPQFPNFSFQVTVSSRNPNDRIGIYYDRLDLYATYRNQQIHPGLHSLPLTRVTRMSTSGRLS</sequence>
<evidence type="ECO:0000313" key="6">
    <source>
        <dbReference type="Proteomes" id="UP000828251"/>
    </source>
</evidence>
<keyword evidence="4" id="KW-0812">Transmembrane</keyword>
<dbReference type="PANTHER" id="PTHR31415:SF51">
    <property type="entry name" value="LATE EMBRYOGENESIS ABUNDANT (LEA) HYDROXYPROLINE-RICH GLYCOPROTEIN FAMILY"/>
    <property type="match status" value="1"/>
</dbReference>
<comment type="subcellular location">
    <subcellularLocation>
        <location evidence="1">Membrane</location>
    </subcellularLocation>
</comment>
<proteinExistence type="predicted"/>
<feature type="region of interest" description="Disordered" evidence="3">
    <location>
        <begin position="44"/>
        <end position="63"/>
    </location>
</feature>
<dbReference type="GO" id="GO:0098542">
    <property type="term" value="P:defense response to other organism"/>
    <property type="evidence" value="ECO:0007669"/>
    <property type="project" value="InterPro"/>
</dbReference>
<gene>
    <name evidence="5" type="ORF">J1N35_046096</name>
</gene>
<dbReference type="GO" id="GO:0005886">
    <property type="term" value="C:plasma membrane"/>
    <property type="evidence" value="ECO:0007669"/>
    <property type="project" value="TreeGrafter"/>
</dbReference>
<keyword evidence="2 4" id="KW-0472">Membrane</keyword>
<evidence type="ECO:0000256" key="2">
    <source>
        <dbReference type="ARBA" id="ARBA00023136"/>
    </source>
</evidence>
<comment type="caution">
    <text evidence="5">The sequence shown here is derived from an EMBL/GenBank/DDBJ whole genome shotgun (WGS) entry which is preliminary data.</text>
</comment>
<name>A0A9D3U5I1_9ROSI</name>
<dbReference type="GO" id="GO:0009506">
    <property type="term" value="C:plasmodesma"/>
    <property type="evidence" value="ECO:0007669"/>
    <property type="project" value="TreeGrafter"/>
</dbReference>
<evidence type="ECO:0000256" key="3">
    <source>
        <dbReference type="SAM" id="MobiDB-lite"/>
    </source>
</evidence>
<organism evidence="5 6">
    <name type="scientific">Gossypium stocksii</name>
    <dbReference type="NCBI Taxonomy" id="47602"/>
    <lineage>
        <taxon>Eukaryota</taxon>
        <taxon>Viridiplantae</taxon>
        <taxon>Streptophyta</taxon>
        <taxon>Embryophyta</taxon>
        <taxon>Tracheophyta</taxon>
        <taxon>Spermatophyta</taxon>
        <taxon>Magnoliopsida</taxon>
        <taxon>eudicotyledons</taxon>
        <taxon>Gunneridae</taxon>
        <taxon>Pentapetalae</taxon>
        <taxon>rosids</taxon>
        <taxon>malvids</taxon>
        <taxon>Malvales</taxon>
        <taxon>Malvaceae</taxon>
        <taxon>Malvoideae</taxon>
        <taxon>Gossypium</taxon>
    </lineage>
</organism>
<evidence type="ECO:0000256" key="1">
    <source>
        <dbReference type="ARBA" id="ARBA00004370"/>
    </source>
</evidence>
<dbReference type="AlphaFoldDB" id="A0A9D3U5I1"/>
<dbReference type="Proteomes" id="UP000828251">
    <property type="component" value="Unassembled WGS sequence"/>
</dbReference>
<dbReference type="PANTHER" id="PTHR31415">
    <property type="entry name" value="OS05G0367900 PROTEIN"/>
    <property type="match status" value="1"/>
</dbReference>
<keyword evidence="6" id="KW-1185">Reference proteome</keyword>
<feature type="transmembrane region" description="Helical" evidence="4">
    <location>
        <begin position="20"/>
        <end position="39"/>
    </location>
</feature>
<protein>
    <recommendedName>
        <fullName evidence="7">Late embryogenesis abundant protein LEA-2 subgroup domain-containing protein</fullName>
    </recommendedName>
</protein>
<reference evidence="5 6" key="1">
    <citation type="journal article" date="2021" name="Plant Biotechnol. J.">
        <title>Multi-omics assisted identification of the key and species-specific regulatory components of drought-tolerant mechanisms in Gossypium stocksii.</title>
        <authorList>
            <person name="Yu D."/>
            <person name="Ke L."/>
            <person name="Zhang D."/>
            <person name="Wu Y."/>
            <person name="Sun Y."/>
            <person name="Mei J."/>
            <person name="Sun J."/>
            <person name="Sun Y."/>
        </authorList>
    </citation>
    <scope>NUCLEOTIDE SEQUENCE [LARGE SCALE GENOMIC DNA]</scope>
    <source>
        <strain evidence="6">cv. E1</strain>
        <tissue evidence="5">Leaf</tissue>
    </source>
</reference>
<dbReference type="InterPro" id="IPR044839">
    <property type="entry name" value="NDR1-like"/>
</dbReference>
<evidence type="ECO:0000256" key="4">
    <source>
        <dbReference type="SAM" id="Phobius"/>
    </source>
</evidence>
<dbReference type="EMBL" id="JAIQCV010000037">
    <property type="protein sequence ID" value="KAH1030267.1"/>
    <property type="molecule type" value="Genomic_DNA"/>
</dbReference>
<keyword evidence="4" id="KW-1133">Transmembrane helix</keyword>
<evidence type="ECO:0008006" key="7">
    <source>
        <dbReference type="Google" id="ProtNLM"/>
    </source>
</evidence>
<evidence type="ECO:0000313" key="5">
    <source>
        <dbReference type="EMBL" id="KAH1030267.1"/>
    </source>
</evidence>
<feature type="compositionally biased region" description="Low complexity" evidence="3">
    <location>
        <begin position="48"/>
        <end position="61"/>
    </location>
</feature>
<accession>A0A9D3U5I1</accession>